<comment type="catalytic activity">
    <reaction evidence="14">
        <text>L-lysyl-[histone] + acetyl-CoA = N(6)-acetyl-L-lysyl-[histone] + CoA + H(+)</text>
        <dbReference type="Rhea" id="RHEA:21992"/>
        <dbReference type="Rhea" id="RHEA-COMP:9845"/>
        <dbReference type="Rhea" id="RHEA-COMP:11338"/>
        <dbReference type="ChEBI" id="CHEBI:15378"/>
        <dbReference type="ChEBI" id="CHEBI:29969"/>
        <dbReference type="ChEBI" id="CHEBI:57287"/>
        <dbReference type="ChEBI" id="CHEBI:57288"/>
        <dbReference type="ChEBI" id="CHEBI:61930"/>
        <dbReference type="EC" id="2.3.1.48"/>
    </reaction>
    <physiologicalReaction direction="left-to-right" evidence="14">
        <dbReference type="Rhea" id="RHEA:21993"/>
    </physiologicalReaction>
</comment>
<dbReference type="InterPro" id="IPR016181">
    <property type="entry name" value="Acyl_CoA_acyltransferase"/>
</dbReference>
<dbReference type="SUPFAM" id="SSF47370">
    <property type="entry name" value="Bromodomain"/>
    <property type="match status" value="1"/>
</dbReference>
<evidence type="ECO:0000256" key="2">
    <source>
        <dbReference type="ARBA" id="ARBA00004300"/>
    </source>
</evidence>
<evidence type="ECO:0000256" key="10">
    <source>
        <dbReference type="ARBA" id="ARBA00023163"/>
    </source>
</evidence>
<evidence type="ECO:0000256" key="3">
    <source>
        <dbReference type="ARBA" id="ARBA00008607"/>
    </source>
</evidence>
<keyword evidence="12" id="KW-0539">Nucleus</keyword>
<keyword evidence="9" id="KW-0010">Activator</keyword>
<evidence type="ECO:0000313" key="19">
    <source>
        <dbReference type="EMBL" id="KAK0166891.1"/>
    </source>
</evidence>
<evidence type="ECO:0000256" key="14">
    <source>
        <dbReference type="ARBA" id="ARBA00048940"/>
    </source>
</evidence>
<keyword evidence="10" id="KW-0804">Transcription</keyword>
<dbReference type="EMBL" id="JAQQBR010001832">
    <property type="protein sequence ID" value="KAK0166891.1"/>
    <property type="molecule type" value="Genomic_DNA"/>
</dbReference>
<sequence>MSSEETGKGSADVPIEEAGQSVSSSCSQNSSINSDANSPRSQDQVSRQNNLQRIQQRKQNVFNWSQVRKLMKLANYSACQAEECKCNGWKQIQPLVKSLKNDVQTIPNFNDLCRSCSHTVDDHISHLPKESDEEINKLLGMVVDVDNIFMGMHREEDPDTKKVYYYLFKLLRKCILSMTKPAVEGPLGYPPFERPSIAKAITNFVLYKFGHLSQREWQAMYDLAKMFLHCLNHWNFETPSSRRNVVIPEEASAYKINYTRWLVFCHVPAFCDSLPHYDTTLVFGRTMLQAVFKSVCRQLMDKCHSERDRMTPDKRVLVLTHFPKFLSMLEVEIYSDNSPIWDPEFKQVPPSHLNIAFESKGNIARRTGEFEKVTVAPNEKDNFTTINISPGVKRLNDKRLHSEGRSDNKRKRTEETFEDLPEETVAEIIATINDPNYMCGPDAVFPPNVPRDETAKLEESRKIIEFHVIGNSLTQPVSKQTMLWLIGLHNVFSHQLPRMPKEYISQLVFDPKHKTLALIKDGRPIGGICFRMFASQGFTEIVFCAVTSQEQVKGYGTHLMNMLKDYHIKNNILHFLTFADEFAIGYFKKQGFSKDIKLPRIMYQGYIKDYEGATLMHCELNAKIVYTEFTAVIRKQREIVKKLIQQRQQEIQKIHPGLTCFKEGVRGIPVESIPGIRETGWKSYAQTRTRGVAKGTQGPEPVEACLDITDSLYTALKNVLNSVKNHSTAWPFLKPVDKNDVPDYYDHIKYPMDLKTMTDRLKSRYYVTRRLFIADMTRIFTNCRLYNSPDTEYYRCANALEKYFQTRMKEIGLWDK</sequence>
<evidence type="ECO:0000259" key="17">
    <source>
        <dbReference type="PROSITE" id="PS50014"/>
    </source>
</evidence>
<comment type="similarity">
    <text evidence="3">Belongs to the acetyltransferase family. GCN5 subfamily.</text>
</comment>
<dbReference type="InterPro" id="IPR036427">
    <property type="entry name" value="Bromodomain-like_sf"/>
</dbReference>
<feature type="region of interest" description="Disordered" evidence="16">
    <location>
        <begin position="394"/>
        <end position="418"/>
    </location>
</feature>
<evidence type="ECO:0000256" key="11">
    <source>
        <dbReference type="ARBA" id="ARBA00023212"/>
    </source>
</evidence>
<evidence type="ECO:0000256" key="15">
    <source>
        <dbReference type="PROSITE-ProRule" id="PRU00035"/>
    </source>
</evidence>
<dbReference type="GO" id="GO:0005634">
    <property type="term" value="C:nucleus"/>
    <property type="evidence" value="ECO:0007669"/>
    <property type="project" value="UniProtKB-SubCell"/>
</dbReference>
<evidence type="ECO:0000256" key="9">
    <source>
        <dbReference type="ARBA" id="ARBA00023159"/>
    </source>
</evidence>
<evidence type="ECO:0000256" key="4">
    <source>
        <dbReference type="ARBA" id="ARBA00013184"/>
    </source>
</evidence>
<dbReference type="SMART" id="SM00297">
    <property type="entry name" value="BROMO"/>
    <property type="match status" value="1"/>
</dbReference>
<feature type="compositionally biased region" description="Polar residues" evidence="16">
    <location>
        <begin position="35"/>
        <end position="51"/>
    </location>
</feature>
<evidence type="ECO:0000313" key="20">
    <source>
        <dbReference type="Proteomes" id="UP001168972"/>
    </source>
</evidence>
<accession>A0AA39FCI8</accession>
<dbReference type="GO" id="GO:0140672">
    <property type="term" value="C:ATAC complex"/>
    <property type="evidence" value="ECO:0007669"/>
    <property type="project" value="TreeGrafter"/>
</dbReference>
<dbReference type="PROSITE" id="PS51186">
    <property type="entry name" value="GNAT"/>
    <property type="match status" value="1"/>
</dbReference>
<feature type="domain" description="N-acetyltransferase" evidence="18">
    <location>
        <begin position="475"/>
        <end position="621"/>
    </location>
</feature>
<dbReference type="AlphaFoldDB" id="A0AA39FCI8"/>
<keyword evidence="13" id="KW-0012">Acyltransferase</keyword>
<evidence type="ECO:0000259" key="18">
    <source>
        <dbReference type="PROSITE" id="PS51186"/>
    </source>
</evidence>
<keyword evidence="11" id="KW-0206">Cytoskeleton</keyword>
<dbReference type="Gene3D" id="3.40.630.30">
    <property type="match status" value="1"/>
</dbReference>
<dbReference type="GO" id="GO:0043992">
    <property type="term" value="F:histone H3K9 acetyltransferase activity"/>
    <property type="evidence" value="ECO:0007669"/>
    <property type="project" value="UniProtKB-ARBA"/>
</dbReference>
<keyword evidence="7" id="KW-0805">Transcription regulation</keyword>
<comment type="subcellular location">
    <subcellularLocation>
        <location evidence="2">Cytoplasm</location>
        <location evidence="2">Cytoskeleton</location>
        <location evidence="2">Microtubule organizing center</location>
        <location evidence="2">Centrosome</location>
    </subcellularLocation>
    <subcellularLocation>
        <location evidence="1">Nucleus</location>
    </subcellularLocation>
</comment>
<evidence type="ECO:0000256" key="12">
    <source>
        <dbReference type="ARBA" id="ARBA00023242"/>
    </source>
</evidence>
<evidence type="ECO:0000256" key="16">
    <source>
        <dbReference type="SAM" id="MobiDB-lite"/>
    </source>
</evidence>
<dbReference type="GO" id="GO:0045944">
    <property type="term" value="P:positive regulation of transcription by RNA polymerase II"/>
    <property type="evidence" value="ECO:0007669"/>
    <property type="project" value="TreeGrafter"/>
</dbReference>
<dbReference type="Gene3D" id="1.20.920.10">
    <property type="entry name" value="Bromodomain-like"/>
    <property type="match status" value="1"/>
</dbReference>
<evidence type="ECO:0000256" key="6">
    <source>
        <dbReference type="ARBA" id="ARBA00022853"/>
    </source>
</evidence>
<dbReference type="PANTHER" id="PTHR45750:SF3">
    <property type="entry name" value="HISTONE ACETYLTRANSFERASE"/>
    <property type="match status" value="1"/>
</dbReference>
<dbReference type="FunFam" id="3.40.630.30:FF:000004">
    <property type="entry name" value="Histone acetyltransferase KAT2A"/>
    <property type="match status" value="1"/>
</dbReference>
<dbReference type="CDD" id="cd05509">
    <property type="entry name" value="Bromo_gcn5_like"/>
    <property type="match status" value="1"/>
</dbReference>
<dbReference type="PANTHER" id="PTHR45750">
    <property type="entry name" value="GH11602P"/>
    <property type="match status" value="1"/>
</dbReference>
<keyword evidence="5" id="KW-0808">Transferase</keyword>
<dbReference type="Pfam" id="PF06466">
    <property type="entry name" value="PCAF_N"/>
    <property type="match status" value="1"/>
</dbReference>
<dbReference type="Pfam" id="PF00583">
    <property type="entry name" value="Acetyltransf_1"/>
    <property type="match status" value="1"/>
</dbReference>
<feature type="domain" description="Bromo" evidence="17">
    <location>
        <begin position="724"/>
        <end position="794"/>
    </location>
</feature>
<feature type="compositionally biased region" description="Low complexity" evidence="16">
    <location>
        <begin position="20"/>
        <end position="34"/>
    </location>
</feature>
<organism evidence="19 20">
    <name type="scientific">Microctonus hyperodae</name>
    <name type="common">Parasitoid wasp</name>
    <dbReference type="NCBI Taxonomy" id="165561"/>
    <lineage>
        <taxon>Eukaryota</taxon>
        <taxon>Metazoa</taxon>
        <taxon>Ecdysozoa</taxon>
        <taxon>Arthropoda</taxon>
        <taxon>Hexapoda</taxon>
        <taxon>Insecta</taxon>
        <taxon>Pterygota</taxon>
        <taxon>Neoptera</taxon>
        <taxon>Endopterygota</taxon>
        <taxon>Hymenoptera</taxon>
        <taxon>Apocrita</taxon>
        <taxon>Ichneumonoidea</taxon>
        <taxon>Braconidae</taxon>
        <taxon>Euphorinae</taxon>
        <taxon>Microctonus</taxon>
    </lineage>
</organism>
<dbReference type="Proteomes" id="UP001168972">
    <property type="component" value="Unassembled WGS sequence"/>
</dbReference>
<feature type="region of interest" description="Disordered" evidence="16">
    <location>
        <begin position="1"/>
        <end position="51"/>
    </location>
</feature>
<proteinExistence type="inferred from homology"/>
<evidence type="ECO:0000256" key="1">
    <source>
        <dbReference type="ARBA" id="ARBA00004123"/>
    </source>
</evidence>
<dbReference type="PROSITE" id="PS00633">
    <property type="entry name" value="BROMODOMAIN_1"/>
    <property type="match status" value="1"/>
</dbReference>
<gene>
    <name evidence="19" type="ORF">PV327_004362</name>
</gene>
<name>A0AA39FCI8_MICHY</name>
<dbReference type="InterPro" id="IPR037800">
    <property type="entry name" value="GCN5"/>
</dbReference>
<evidence type="ECO:0000256" key="8">
    <source>
        <dbReference type="ARBA" id="ARBA00023117"/>
    </source>
</evidence>
<evidence type="ECO:0000256" key="13">
    <source>
        <dbReference type="ARBA" id="ARBA00023315"/>
    </source>
</evidence>
<evidence type="ECO:0000256" key="5">
    <source>
        <dbReference type="ARBA" id="ARBA00022679"/>
    </source>
</evidence>
<reference evidence="19" key="1">
    <citation type="journal article" date="2023" name="bioRxiv">
        <title>Scaffold-level genome assemblies of two parasitoid biocontrol wasps reveal the parthenogenesis mechanism and an associated novel virus.</title>
        <authorList>
            <person name="Inwood S."/>
            <person name="Skelly J."/>
            <person name="Guhlin J."/>
            <person name="Harrop T."/>
            <person name="Goldson S."/>
            <person name="Dearden P."/>
        </authorList>
    </citation>
    <scope>NUCLEOTIDE SEQUENCE</scope>
    <source>
        <strain evidence="19">Lincoln</strain>
        <tissue evidence="19">Whole body</tissue>
    </source>
</reference>
<dbReference type="GO" id="GO:0005813">
    <property type="term" value="C:centrosome"/>
    <property type="evidence" value="ECO:0007669"/>
    <property type="project" value="UniProtKB-SubCell"/>
</dbReference>
<dbReference type="InterPro" id="IPR018359">
    <property type="entry name" value="Bromodomain_CS"/>
</dbReference>
<feature type="compositionally biased region" description="Basic and acidic residues" evidence="16">
    <location>
        <begin position="394"/>
        <end position="415"/>
    </location>
</feature>
<dbReference type="Pfam" id="PF00439">
    <property type="entry name" value="Bromodomain"/>
    <property type="match status" value="1"/>
</dbReference>
<keyword evidence="20" id="KW-1185">Reference proteome</keyword>
<keyword evidence="8 15" id="KW-0103">Bromodomain</keyword>
<dbReference type="InterPro" id="IPR000182">
    <property type="entry name" value="GNAT_dom"/>
</dbReference>
<protein>
    <recommendedName>
        <fullName evidence="4">histone acetyltransferase</fullName>
        <ecNumber evidence="4">2.3.1.48</ecNumber>
    </recommendedName>
</protein>
<dbReference type="InterPro" id="IPR009464">
    <property type="entry name" value="PCAF_N"/>
</dbReference>
<keyword evidence="6" id="KW-0156">Chromatin regulator</keyword>
<comment type="caution">
    <text evidence="19">The sequence shown here is derived from an EMBL/GenBank/DDBJ whole genome shotgun (WGS) entry which is preliminary data.</text>
</comment>
<keyword evidence="11" id="KW-0963">Cytoplasm</keyword>
<dbReference type="InterPro" id="IPR001487">
    <property type="entry name" value="Bromodomain"/>
</dbReference>
<evidence type="ECO:0000256" key="7">
    <source>
        <dbReference type="ARBA" id="ARBA00023015"/>
    </source>
</evidence>
<dbReference type="PRINTS" id="PR00503">
    <property type="entry name" value="BROMODOMAIN"/>
</dbReference>
<dbReference type="SUPFAM" id="SSF55729">
    <property type="entry name" value="Acyl-CoA N-acyltransferases (Nat)"/>
    <property type="match status" value="1"/>
</dbReference>
<dbReference type="PROSITE" id="PS50014">
    <property type="entry name" value="BROMODOMAIN_2"/>
    <property type="match status" value="1"/>
</dbReference>
<reference evidence="19" key="2">
    <citation type="submission" date="2023-03" db="EMBL/GenBank/DDBJ databases">
        <authorList>
            <person name="Inwood S.N."/>
            <person name="Skelly J.G."/>
            <person name="Guhlin J."/>
            <person name="Harrop T.W.R."/>
            <person name="Goldson S.G."/>
            <person name="Dearden P.K."/>
        </authorList>
    </citation>
    <scope>NUCLEOTIDE SEQUENCE</scope>
    <source>
        <strain evidence="19">Lincoln</strain>
        <tissue evidence="19">Whole body</tissue>
    </source>
</reference>
<dbReference type="CDD" id="cd04301">
    <property type="entry name" value="NAT_SF"/>
    <property type="match status" value="1"/>
</dbReference>
<dbReference type="EC" id="2.3.1.48" evidence="4"/>